<reference evidence="1" key="1">
    <citation type="submission" date="2021-06" db="EMBL/GenBank/DDBJ databases">
        <title>Parelaphostrongylus tenuis whole genome reference sequence.</title>
        <authorList>
            <person name="Garwood T.J."/>
            <person name="Larsen P.A."/>
            <person name="Fountain-Jones N.M."/>
            <person name="Garbe J.R."/>
            <person name="Macchietto M.G."/>
            <person name="Kania S.A."/>
            <person name="Gerhold R.W."/>
            <person name="Richards J.E."/>
            <person name="Wolf T.M."/>
        </authorList>
    </citation>
    <scope>NUCLEOTIDE SEQUENCE</scope>
    <source>
        <strain evidence="1">MNPRO001-30</strain>
        <tissue evidence="1">Meninges</tissue>
    </source>
</reference>
<protein>
    <submittedName>
        <fullName evidence="1">Uncharacterized protein</fullName>
    </submittedName>
</protein>
<dbReference type="EMBL" id="JAHQIW010000185">
    <property type="protein sequence ID" value="KAJ1346527.1"/>
    <property type="molecule type" value="Genomic_DNA"/>
</dbReference>
<proteinExistence type="predicted"/>
<evidence type="ECO:0000313" key="2">
    <source>
        <dbReference type="Proteomes" id="UP001196413"/>
    </source>
</evidence>
<comment type="caution">
    <text evidence="1">The sequence shown here is derived from an EMBL/GenBank/DDBJ whole genome shotgun (WGS) entry which is preliminary data.</text>
</comment>
<keyword evidence="2" id="KW-1185">Reference proteome</keyword>
<dbReference type="Proteomes" id="UP001196413">
    <property type="component" value="Unassembled WGS sequence"/>
</dbReference>
<accession>A0AAD5QCJ9</accession>
<evidence type="ECO:0000313" key="1">
    <source>
        <dbReference type="EMBL" id="KAJ1346527.1"/>
    </source>
</evidence>
<gene>
    <name evidence="1" type="ORF">KIN20_001338</name>
</gene>
<dbReference type="AlphaFoldDB" id="A0AAD5QCJ9"/>
<organism evidence="1 2">
    <name type="scientific">Parelaphostrongylus tenuis</name>
    <name type="common">Meningeal worm</name>
    <dbReference type="NCBI Taxonomy" id="148309"/>
    <lineage>
        <taxon>Eukaryota</taxon>
        <taxon>Metazoa</taxon>
        <taxon>Ecdysozoa</taxon>
        <taxon>Nematoda</taxon>
        <taxon>Chromadorea</taxon>
        <taxon>Rhabditida</taxon>
        <taxon>Rhabditina</taxon>
        <taxon>Rhabditomorpha</taxon>
        <taxon>Strongyloidea</taxon>
        <taxon>Metastrongylidae</taxon>
        <taxon>Parelaphostrongylus</taxon>
    </lineage>
</organism>
<name>A0AAD5QCJ9_PARTN</name>
<sequence length="76" mass="8880">MMVNDPTQETEVHPLQSEATRVINACPLMVQEWLLCSINMNLLMEMPNMDVALMLEMSTKRAYAIVCKLRQDYRKF</sequence>